<keyword evidence="1" id="KW-0732">Signal</keyword>
<organism evidence="2 3">
    <name type="scientific">Skeletonema marinoi</name>
    <dbReference type="NCBI Taxonomy" id="267567"/>
    <lineage>
        <taxon>Eukaryota</taxon>
        <taxon>Sar</taxon>
        <taxon>Stramenopiles</taxon>
        <taxon>Ochrophyta</taxon>
        <taxon>Bacillariophyta</taxon>
        <taxon>Coscinodiscophyceae</taxon>
        <taxon>Thalassiosirophycidae</taxon>
        <taxon>Thalassiosirales</taxon>
        <taxon>Skeletonemataceae</taxon>
        <taxon>Skeletonema</taxon>
        <taxon>Skeletonema marinoi-dohrnii complex</taxon>
    </lineage>
</organism>
<dbReference type="Proteomes" id="UP001224775">
    <property type="component" value="Unassembled WGS sequence"/>
</dbReference>
<keyword evidence="3" id="KW-1185">Reference proteome</keyword>
<sequence length="282" mass="31590">MMAASLYMLLLQCVLLIFSSSAFQVAPSSLQRTASFGRQSSSDIRWYRQTTTLFADSNDDKDEQPPQLMDDDNNINDLFQRFLSPQIDDPGLPLTDVLLSQIVAPTFQLYWVFVAHAPLPSWARPISSYFGEATELAPRGSLLAPTLIHGAGLAVCWLAGALAAKSFERDAFTLTNNNYDDENGGSRLSIGEKIKQYDTVLLRLFQAGAFACGILIVSTQVDLLLEFKRYVQFGESDETDFRLFLAGVEVINDIFFEALVISSWRIIHANFMSTPMNRSRRF</sequence>
<accession>A0AAD8YHL2</accession>
<reference evidence="2" key="1">
    <citation type="submission" date="2023-06" db="EMBL/GenBank/DDBJ databases">
        <title>Survivors Of The Sea: Transcriptome response of Skeletonema marinoi to long-term dormancy.</title>
        <authorList>
            <person name="Pinder M.I.M."/>
            <person name="Kourtchenko O."/>
            <person name="Robertson E.K."/>
            <person name="Larsson T."/>
            <person name="Maumus F."/>
            <person name="Osuna-Cruz C.M."/>
            <person name="Vancaester E."/>
            <person name="Stenow R."/>
            <person name="Vandepoele K."/>
            <person name="Ploug H."/>
            <person name="Bruchert V."/>
            <person name="Godhe A."/>
            <person name="Topel M."/>
        </authorList>
    </citation>
    <scope>NUCLEOTIDE SEQUENCE</scope>
    <source>
        <strain evidence="2">R05AC</strain>
    </source>
</reference>
<evidence type="ECO:0000256" key="1">
    <source>
        <dbReference type="SAM" id="SignalP"/>
    </source>
</evidence>
<feature type="signal peptide" evidence="1">
    <location>
        <begin position="1"/>
        <end position="22"/>
    </location>
</feature>
<feature type="chain" id="PRO_5042116931" description="Transmembrane protein 147" evidence="1">
    <location>
        <begin position="23"/>
        <end position="282"/>
    </location>
</feature>
<proteinExistence type="predicted"/>
<protein>
    <recommendedName>
        <fullName evidence="4">Transmembrane protein 147</fullName>
    </recommendedName>
</protein>
<evidence type="ECO:0000313" key="3">
    <source>
        <dbReference type="Proteomes" id="UP001224775"/>
    </source>
</evidence>
<dbReference type="AlphaFoldDB" id="A0AAD8YHL2"/>
<gene>
    <name evidence="2" type="ORF">QTG54_003341</name>
</gene>
<dbReference type="EMBL" id="JATAAI010000005">
    <property type="protein sequence ID" value="KAK1745417.1"/>
    <property type="molecule type" value="Genomic_DNA"/>
</dbReference>
<evidence type="ECO:0000313" key="2">
    <source>
        <dbReference type="EMBL" id="KAK1745417.1"/>
    </source>
</evidence>
<comment type="caution">
    <text evidence="2">The sequence shown here is derived from an EMBL/GenBank/DDBJ whole genome shotgun (WGS) entry which is preliminary data.</text>
</comment>
<evidence type="ECO:0008006" key="4">
    <source>
        <dbReference type="Google" id="ProtNLM"/>
    </source>
</evidence>
<name>A0AAD8YHL2_9STRA</name>